<comment type="caution">
    <text evidence="2">The sequence shown here is derived from an EMBL/GenBank/DDBJ whole genome shotgun (WGS) entry which is preliminary data.</text>
</comment>
<evidence type="ECO:0000313" key="3">
    <source>
        <dbReference type="Proteomes" id="UP000762676"/>
    </source>
</evidence>
<reference evidence="2 3" key="1">
    <citation type="journal article" date="2021" name="Elife">
        <title>Chloroplast acquisition without the gene transfer in kleptoplastic sea slugs, Plakobranchus ocellatus.</title>
        <authorList>
            <person name="Maeda T."/>
            <person name="Takahashi S."/>
            <person name="Yoshida T."/>
            <person name="Shimamura S."/>
            <person name="Takaki Y."/>
            <person name="Nagai Y."/>
            <person name="Toyoda A."/>
            <person name="Suzuki Y."/>
            <person name="Arimoto A."/>
            <person name="Ishii H."/>
            <person name="Satoh N."/>
            <person name="Nishiyama T."/>
            <person name="Hasebe M."/>
            <person name="Maruyama T."/>
            <person name="Minagawa J."/>
            <person name="Obokata J."/>
            <person name="Shigenobu S."/>
        </authorList>
    </citation>
    <scope>NUCLEOTIDE SEQUENCE [LARGE SCALE GENOMIC DNA]</scope>
</reference>
<dbReference type="Pfam" id="PF22838">
    <property type="entry name" value="COMMD8_HN"/>
    <property type="match status" value="1"/>
</dbReference>
<dbReference type="AlphaFoldDB" id="A0AAV4I7S2"/>
<organism evidence="2 3">
    <name type="scientific">Elysia marginata</name>
    <dbReference type="NCBI Taxonomy" id="1093978"/>
    <lineage>
        <taxon>Eukaryota</taxon>
        <taxon>Metazoa</taxon>
        <taxon>Spiralia</taxon>
        <taxon>Lophotrochozoa</taxon>
        <taxon>Mollusca</taxon>
        <taxon>Gastropoda</taxon>
        <taxon>Heterobranchia</taxon>
        <taxon>Euthyneura</taxon>
        <taxon>Panpulmonata</taxon>
        <taxon>Sacoglossa</taxon>
        <taxon>Placobranchoidea</taxon>
        <taxon>Plakobranchidae</taxon>
        <taxon>Elysia</taxon>
    </lineage>
</organism>
<evidence type="ECO:0000259" key="1">
    <source>
        <dbReference type="Pfam" id="PF22838"/>
    </source>
</evidence>
<keyword evidence="3" id="KW-1185">Reference proteome</keyword>
<dbReference type="Proteomes" id="UP000762676">
    <property type="component" value="Unassembled WGS sequence"/>
</dbReference>
<feature type="domain" description="COMMD8 helical N-terminal" evidence="1">
    <location>
        <begin position="9"/>
        <end position="59"/>
    </location>
</feature>
<dbReference type="EMBL" id="BMAT01002394">
    <property type="protein sequence ID" value="GFS05975.1"/>
    <property type="molecule type" value="Genomic_DNA"/>
</dbReference>
<sequence>MLAACILQEEWWEVRQVLTDVFKKLVGQDLSKEQISEKLGSLKDEHKKVISDVVAIHSSSLRLKLVQNTAALSKTVLSDFDWKLKVSIV</sequence>
<name>A0AAV4I7S2_9GAST</name>
<accession>A0AAV4I7S2</accession>
<proteinExistence type="predicted"/>
<gene>
    <name evidence="2" type="ORF">ElyMa_001213000</name>
</gene>
<protein>
    <submittedName>
        <fullName evidence="2">COMM domain containing 8</fullName>
    </submittedName>
</protein>
<evidence type="ECO:0000313" key="2">
    <source>
        <dbReference type="EMBL" id="GFS05975.1"/>
    </source>
</evidence>
<dbReference type="InterPro" id="IPR055184">
    <property type="entry name" value="COMMD8_HN"/>
</dbReference>